<reference evidence="3 4" key="1">
    <citation type="submission" date="2018-12" db="EMBL/GenBank/DDBJ databases">
        <authorList>
            <person name="Sun L."/>
            <person name="Chen Z."/>
        </authorList>
    </citation>
    <scope>NUCLEOTIDE SEQUENCE [LARGE SCALE GENOMIC DNA]</scope>
    <source>
        <strain evidence="3 4">3-5-3</strain>
    </source>
</reference>
<dbReference type="AlphaFoldDB" id="A0A433XCT2"/>
<evidence type="ECO:0000313" key="3">
    <source>
        <dbReference type="EMBL" id="RUT31961.1"/>
    </source>
</evidence>
<name>A0A433XCT2_9BACL</name>
<evidence type="ECO:0000313" key="4">
    <source>
        <dbReference type="Proteomes" id="UP000272464"/>
    </source>
</evidence>
<evidence type="ECO:0000259" key="2">
    <source>
        <dbReference type="Pfam" id="PF13786"/>
    </source>
</evidence>
<accession>A0A433XCT2</accession>
<keyword evidence="1" id="KW-0812">Transmembrane</keyword>
<organism evidence="3 4">
    <name type="scientific">Paenibacillus zeisoli</name>
    <dbReference type="NCBI Taxonomy" id="2496267"/>
    <lineage>
        <taxon>Bacteria</taxon>
        <taxon>Bacillati</taxon>
        <taxon>Bacillota</taxon>
        <taxon>Bacilli</taxon>
        <taxon>Bacillales</taxon>
        <taxon>Paenibacillaceae</taxon>
        <taxon>Paenibacillus</taxon>
    </lineage>
</organism>
<proteinExistence type="predicted"/>
<dbReference type="EMBL" id="RZNX01000003">
    <property type="protein sequence ID" value="RUT31961.1"/>
    <property type="molecule type" value="Genomic_DNA"/>
</dbReference>
<dbReference type="OrthoDB" id="2666125at2"/>
<sequence length="463" mass="52394">MNRREEQRLIDYFQSSHIAEQSIEDTLLDKAVVQGIQMGSRKRRSFMFRYRAGIMAGTLALCIGLFILMWPRIHVGPSPAADKVNFTAPDYVKSQISHNSAWLEAANHGLYQPINQTREQGGYRVTVDGVLADKRTMIFFYTAENMDGSSTPAVNNTKFLGTDGKSVSASVESDSFSQLSNKKVVQNRYILNFYGNDTTPDKFTFTGNWGPGQASDAKRQKFEIPVKLDRSKFINLEKHIPVHQDMMIHGLKATLDDATLYPLSTELGFSYDKKNSRKIQQFIKPRLTLKLQDQAVESAFRGSSLTENEPNRMYFNSLYYTDFSSLQFRSDGVEESLGDHLSIVVDTSKRELVHAPDDRVRLGNVITDSGSTEIQFHIKRGSNSLSSLDLDYSFTDGKGHTHKVATTRSESRILDPYSSHSSNDDFDVYHYFIDTKSYPQPLTIPITNYPGNEIRQPITIPIQ</sequence>
<dbReference type="Proteomes" id="UP000272464">
    <property type="component" value="Unassembled WGS sequence"/>
</dbReference>
<gene>
    <name evidence="3" type="ORF">EJP77_11365</name>
</gene>
<keyword evidence="4" id="KW-1185">Reference proteome</keyword>
<protein>
    <submittedName>
        <fullName evidence="3">DUF4179 domain-containing protein</fullName>
    </submittedName>
</protein>
<dbReference type="Gene3D" id="2.60.40.1630">
    <property type="entry name" value="bacillus anthracis domain"/>
    <property type="match status" value="1"/>
</dbReference>
<keyword evidence="1" id="KW-0472">Membrane</keyword>
<evidence type="ECO:0000256" key="1">
    <source>
        <dbReference type="SAM" id="Phobius"/>
    </source>
</evidence>
<comment type="caution">
    <text evidence="3">The sequence shown here is derived from an EMBL/GenBank/DDBJ whole genome shotgun (WGS) entry which is preliminary data.</text>
</comment>
<keyword evidence="1" id="KW-1133">Transmembrane helix</keyword>
<feature type="transmembrane region" description="Helical" evidence="1">
    <location>
        <begin position="48"/>
        <end position="70"/>
    </location>
</feature>
<feature type="domain" description="DUF4179" evidence="2">
    <location>
        <begin position="99"/>
        <end position="144"/>
    </location>
</feature>
<dbReference type="RefSeq" id="WP_127199340.1">
    <property type="nucleotide sequence ID" value="NZ_RZNX01000003.1"/>
</dbReference>
<dbReference type="InterPro" id="IPR025436">
    <property type="entry name" value="DUF4179"/>
</dbReference>
<dbReference type="Pfam" id="PF13786">
    <property type="entry name" value="DUF4179"/>
    <property type="match status" value="1"/>
</dbReference>